<evidence type="ECO:0008006" key="5">
    <source>
        <dbReference type="Google" id="ProtNLM"/>
    </source>
</evidence>
<protein>
    <recommendedName>
        <fullName evidence="5">Ubiquitin 3 binding protein But2 C-terminal domain-containing protein</fullName>
    </recommendedName>
</protein>
<dbReference type="RefSeq" id="XP_007727341.1">
    <property type="nucleotide sequence ID" value="XM_007729151.1"/>
</dbReference>
<evidence type="ECO:0000256" key="1">
    <source>
        <dbReference type="SAM" id="MobiDB-lite"/>
    </source>
</evidence>
<evidence type="ECO:0000313" key="3">
    <source>
        <dbReference type="EMBL" id="EXJ80147.1"/>
    </source>
</evidence>
<accession>W9XHZ5</accession>
<evidence type="ECO:0000256" key="2">
    <source>
        <dbReference type="SAM" id="SignalP"/>
    </source>
</evidence>
<sequence length="237" mass="24523">MAPSIRQSSNIFLAIVGFLLSSIILCDAAPLTSRIQSRSYSNNTLSSNTTTPTGPLSAGSSPITTGIPSSQPLATIFPDYTSQYNARNGAVDFHTTRGLVSRSPTNGGADITTLVTFAVDSRYSSNMCQLVFDLEDSSSSASGSLKAQLFTSLAPATADTETWPSGNLRDQPLGSIDIVAGGRATWEKGSGPGATADGLIPCSTIAGKIYGGEIVPQGDSLAVSWPAGQDGIKIIVW</sequence>
<dbReference type="OrthoDB" id="5356630at2759"/>
<organism evidence="3 4">
    <name type="scientific">Capronia coronata CBS 617.96</name>
    <dbReference type="NCBI Taxonomy" id="1182541"/>
    <lineage>
        <taxon>Eukaryota</taxon>
        <taxon>Fungi</taxon>
        <taxon>Dikarya</taxon>
        <taxon>Ascomycota</taxon>
        <taxon>Pezizomycotina</taxon>
        <taxon>Eurotiomycetes</taxon>
        <taxon>Chaetothyriomycetidae</taxon>
        <taxon>Chaetothyriales</taxon>
        <taxon>Herpotrichiellaceae</taxon>
        <taxon>Capronia</taxon>
    </lineage>
</organism>
<keyword evidence="4" id="KW-1185">Reference proteome</keyword>
<feature type="chain" id="PRO_5004932842" description="Ubiquitin 3 binding protein But2 C-terminal domain-containing protein" evidence="2">
    <location>
        <begin position="29"/>
        <end position="237"/>
    </location>
</feature>
<feature type="region of interest" description="Disordered" evidence="1">
    <location>
        <begin position="40"/>
        <end position="64"/>
    </location>
</feature>
<comment type="caution">
    <text evidence="3">The sequence shown here is derived from an EMBL/GenBank/DDBJ whole genome shotgun (WGS) entry which is preliminary data.</text>
</comment>
<dbReference type="GeneID" id="19163140"/>
<reference evidence="3 4" key="1">
    <citation type="submission" date="2013-03" db="EMBL/GenBank/DDBJ databases">
        <title>The Genome Sequence of Capronia coronata CBS 617.96.</title>
        <authorList>
            <consortium name="The Broad Institute Genomics Platform"/>
            <person name="Cuomo C."/>
            <person name="de Hoog S."/>
            <person name="Gorbushina A."/>
            <person name="Walker B."/>
            <person name="Young S.K."/>
            <person name="Zeng Q."/>
            <person name="Gargeya S."/>
            <person name="Fitzgerald M."/>
            <person name="Haas B."/>
            <person name="Abouelleil A."/>
            <person name="Allen A.W."/>
            <person name="Alvarado L."/>
            <person name="Arachchi H.M."/>
            <person name="Berlin A.M."/>
            <person name="Chapman S.B."/>
            <person name="Gainer-Dewar J."/>
            <person name="Goldberg J."/>
            <person name="Griggs A."/>
            <person name="Gujja S."/>
            <person name="Hansen M."/>
            <person name="Howarth C."/>
            <person name="Imamovic A."/>
            <person name="Ireland A."/>
            <person name="Larimer J."/>
            <person name="McCowan C."/>
            <person name="Murphy C."/>
            <person name="Pearson M."/>
            <person name="Poon T.W."/>
            <person name="Priest M."/>
            <person name="Roberts A."/>
            <person name="Saif S."/>
            <person name="Shea T."/>
            <person name="Sisk P."/>
            <person name="Sykes S."/>
            <person name="Wortman J."/>
            <person name="Nusbaum C."/>
            <person name="Birren B."/>
        </authorList>
    </citation>
    <scope>NUCLEOTIDE SEQUENCE [LARGE SCALE GENOMIC DNA]</scope>
    <source>
        <strain evidence="3 4">CBS 617.96</strain>
    </source>
</reference>
<feature type="signal peptide" evidence="2">
    <location>
        <begin position="1"/>
        <end position="28"/>
    </location>
</feature>
<name>W9XHZ5_9EURO</name>
<dbReference type="Proteomes" id="UP000019484">
    <property type="component" value="Unassembled WGS sequence"/>
</dbReference>
<dbReference type="eggNOG" id="ENOG502SUA7">
    <property type="taxonomic scope" value="Eukaryota"/>
</dbReference>
<gene>
    <name evidence="3" type="ORF">A1O1_08289</name>
</gene>
<keyword evidence="2" id="KW-0732">Signal</keyword>
<dbReference type="AlphaFoldDB" id="W9XHZ5"/>
<feature type="compositionally biased region" description="Low complexity" evidence="1">
    <location>
        <begin position="40"/>
        <end position="53"/>
    </location>
</feature>
<dbReference type="EMBL" id="AMWN01000008">
    <property type="protein sequence ID" value="EXJ80147.1"/>
    <property type="molecule type" value="Genomic_DNA"/>
</dbReference>
<proteinExistence type="predicted"/>
<dbReference type="HOGENOM" id="CLU_102253_0_0_1"/>
<evidence type="ECO:0000313" key="4">
    <source>
        <dbReference type="Proteomes" id="UP000019484"/>
    </source>
</evidence>